<organism evidence="2 3">
    <name type="scientific">Pseudomonas pohangensis</name>
    <dbReference type="NCBI Taxonomy" id="364197"/>
    <lineage>
        <taxon>Bacteria</taxon>
        <taxon>Pseudomonadati</taxon>
        <taxon>Pseudomonadota</taxon>
        <taxon>Gammaproteobacteria</taxon>
        <taxon>Pseudomonadales</taxon>
        <taxon>Pseudomonadaceae</taxon>
        <taxon>Pseudomonas</taxon>
    </lineage>
</organism>
<evidence type="ECO:0008006" key="4">
    <source>
        <dbReference type="Google" id="ProtNLM"/>
    </source>
</evidence>
<feature type="chain" id="PRO_5009276183" description="Lipoprotein" evidence="1">
    <location>
        <begin position="20"/>
        <end position="131"/>
    </location>
</feature>
<gene>
    <name evidence="2" type="ORF">SAMN05216296_3380</name>
</gene>
<dbReference type="Proteomes" id="UP000243232">
    <property type="component" value="Chromosome I"/>
</dbReference>
<dbReference type="RefSeq" id="WP_090198067.1">
    <property type="nucleotide sequence ID" value="NZ_LT629785.1"/>
</dbReference>
<reference evidence="3" key="1">
    <citation type="submission" date="2016-10" db="EMBL/GenBank/DDBJ databases">
        <authorList>
            <person name="Varghese N."/>
            <person name="Submissions S."/>
        </authorList>
    </citation>
    <scope>NUCLEOTIDE SEQUENCE [LARGE SCALE GENOMIC DNA]</scope>
    <source>
        <strain evidence="3">DSM 17875</strain>
    </source>
</reference>
<name>A0A1H2HZ71_9PSED</name>
<evidence type="ECO:0000313" key="3">
    <source>
        <dbReference type="Proteomes" id="UP000243232"/>
    </source>
</evidence>
<evidence type="ECO:0000313" key="2">
    <source>
        <dbReference type="EMBL" id="SDU37227.1"/>
    </source>
</evidence>
<accession>A0A1H2HZ71</accession>
<keyword evidence="3" id="KW-1185">Reference proteome</keyword>
<dbReference type="AlphaFoldDB" id="A0A1H2HZ71"/>
<proteinExistence type="predicted"/>
<evidence type="ECO:0000256" key="1">
    <source>
        <dbReference type="SAM" id="SignalP"/>
    </source>
</evidence>
<keyword evidence="1" id="KW-0732">Signal</keyword>
<dbReference type="PROSITE" id="PS51257">
    <property type="entry name" value="PROKAR_LIPOPROTEIN"/>
    <property type="match status" value="1"/>
</dbReference>
<feature type="signal peptide" evidence="1">
    <location>
        <begin position="1"/>
        <end position="19"/>
    </location>
</feature>
<dbReference type="EMBL" id="LT629785">
    <property type="protein sequence ID" value="SDU37227.1"/>
    <property type="molecule type" value="Genomic_DNA"/>
</dbReference>
<protein>
    <recommendedName>
        <fullName evidence="4">Lipoprotein</fullName>
    </recommendedName>
</protein>
<dbReference type="OrthoDB" id="6997359at2"/>
<sequence length="131" mass="14262">MSRVIAAALFLLMSGCVSLPPHNPAEAWIEVYSASYDSLMAETLDGKTWGPGSYYQVTPGAHTLGLSFQYPAGPRDAYPDSCSFSLAYDDFQAGKDYHLLAGWNFNGAWVHLLDEQGEKLASQTCNSPYGN</sequence>